<evidence type="ECO:0000313" key="5">
    <source>
        <dbReference type="EMBL" id="MFD2160021.1"/>
    </source>
</evidence>
<dbReference type="SUPFAM" id="SSF74650">
    <property type="entry name" value="Galactose mutarotase-like"/>
    <property type="match status" value="1"/>
</dbReference>
<dbReference type="CDD" id="cd09020">
    <property type="entry name" value="D-hex-6-P-epi_like"/>
    <property type="match status" value="1"/>
</dbReference>
<evidence type="ECO:0000256" key="3">
    <source>
        <dbReference type="ARBA" id="ARBA00023235"/>
    </source>
</evidence>
<keyword evidence="6" id="KW-1185">Reference proteome</keyword>
<dbReference type="Pfam" id="PF01263">
    <property type="entry name" value="Aldose_epim"/>
    <property type="match status" value="1"/>
</dbReference>
<dbReference type="EC" id="5.1.3.15" evidence="4"/>
<gene>
    <name evidence="5" type="ORF">ACFSW8_14025</name>
</gene>
<dbReference type="RefSeq" id="WP_377178543.1">
    <property type="nucleotide sequence ID" value="NZ_JBHUJB010000061.1"/>
</dbReference>
<dbReference type="PANTHER" id="PTHR11122:SF13">
    <property type="entry name" value="GLUCOSE-6-PHOSPHATE 1-EPIMERASE"/>
    <property type="match status" value="1"/>
</dbReference>
<accession>A0ABW4ZET5</accession>
<evidence type="ECO:0000313" key="6">
    <source>
        <dbReference type="Proteomes" id="UP001597389"/>
    </source>
</evidence>
<dbReference type="EMBL" id="JBHUJB010000061">
    <property type="protein sequence ID" value="MFD2160021.1"/>
    <property type="molecule type" value="Genomic_DNA"/>
</dbReference>
<reference evidence="6" key="1">
    <citation type="journal article" date="2019" name="Int. J. Syst. Evol. Microbiol.">
        <title>The Global Catalogue of Microorganisms (GCM) 10K type strain sequencing project: providing services to taxonomists for standard genome sequencing and annotation.</title>
        <authorList>
            <consortium name="The Broad Institute Genomics Platform"/>
            <consortium name="The Broad Institute Genome Sequencing Center for Infectious Disease"/>
            <person name="Wu L."/>
            <person name="Ma J."/>
        </authorList>
    </citation>
    <scope>NUCLEOTIDE SEQUENCE [LARGE SCALE GENOMIC DNA]</scope>
    <source>
        <strain evidence="6">CCUG 57942</strain>
    </source>
</reference>
<evidence type="ECO:0000256" key="4">
    <source>
        <dbReference type="PIRNR" id="PIRNR016020"/>
    </source>
</evidence>
<dbReference type="InterPro" id="IPR011013">
    <property type="entry name" value="Gal_mutarotase_sf_dom"/>
</dbReference>
<comment type="catalytic activity">
    <reaction evidence="1">
        <text>alpha-D-glucose 6-phosphate = beta-D-glucose 6-phosphate</text>
        <dbReference type="Rhea" id="RHEA:16249"/>
        <dbReference type="ChEBI" id="CHEBI:58225"/>
        <dbReference type="ChEBI" id="CHEBI:58247"/>
        <dbReference type="EC" id="5.1.3.15"/>
    </reaction>
</comment>
<sequence length="296" mass="32278">MAPTLDKSLTLPFELWFEDFAPDYPTIRVSNEFASATIALHGAQVIDYIPKGHEPVIFTSKEAVFREGKAIRGGVPVCWPWFGAHPEDASQPAHGFARNRFWQLTSTRSSDTGTELTLTLDTESIDALPSKVALTLTISVGAELTLELTTTNLGQNAIEIGGALHTYLTVGDIAQASIQGLESHEYLDTVASMRETQNSEITFAAETDAIYLNATQPVTLHDPVLKRSIQVAKKGSRTTVVWNPWIDKATALSDLLDDEYHEFVCIEAANALDDTHSIGQDESHTLATTITATSYA</sequence>
<comment type="similarity">
    <text evidence="2 4">Belongs to the glucose-6-phosphate 1-epimerase family.</text>
</comment>
<dbReference type="Proteomes" id="UP001597389">
    <property type="component" value="Unassembled WGS sequence"/>
</dbReference>
<evidence type="ECO:0000256" key="1">
    <source>
        <dbReference type="ARBA" id="ARBA00001096"/>
    </source>
</evidence>
<dbReference type="InterPro" id="IPR014718">
    <property type="entry name" value="GH-type_carb-bd"/>
</dbReference>
<dbReference type="InterPro" id="IPR008183">
    <property type="entry name" value="Aldose_1/G6P_1-epimerase"/>
</dbReference>
<protein>
    <recommendedName>
        <fullName evidence="4">Putative glucose-6-phosphate 1-epimerase</fullName>
        <ecNumber evidence="4">5.1.3.15</ecNumber>
    </recommendedName>
</protein>
<evidence type="ECO:0000256" key="2">
    <source>
        <dbReference type="ARBA" id="ARBA00005866"/>
    </source>
</evidence>
<dbReference type="PANTHER" id="PTHR11122">
    <property type="entry name" value="APOSPORY-ASSOCIATED PROTEIN C-RELATED"/>
    <property type="match status" value="1"/>
</dbReference>
<proteinExistence type="inferred from homology"/>
<name>A0ABW4ZET5_9BACT</name>
<dbReference type="GO" id="GO:0016853">
    <property type="term" value="F:isomerase activity"/>
    <property type="evidence" value="ECO:0007669"/>
    <property type="project" value="UniProtKB-KW"/>
</dbReference>
<dbReference type="PIRSF" id="PIRSF016020">
    <property type="entry name" value="PHexose_mutarotase"/>
    <property type="match status" value="1"/>
</dbReference>
<dbReference type="InterPro" id="IPR025532">
    <property type="entry name" value="G6P_1-epimerase"/>
</dbReference>
<dbReference type="Gene3D" id="2.70.98.10">
    <property type="match status" value="1"/>
</dbReference>
<keyword evidence="3 4" id="KW-0413">Isomerase</keyword>
<comment type="caution">
    <text evidence="5">The sequence shown here is derived from an EMBL/GenBank/DDBJ whole genome shotgun (WGS) entry which is preliminary data.</text>
</comment>
<organism evidence="5 6">
    <name type="scientific">Rubritalea tangerina</name>
    <dbReference type="NCBI Taxonomy" id="430798"/>
    <lineage>
        <taxon>Bacteria</taxon>
        <taxon>Pseudomonadati</taxon>
        <taxon>Verrucomicrobiota</taxon>
        <taxon>Verrucomicrobiia</taxon>
        <taxon>Verrucomicrobiales</taxon>
        <taxon>Rubritaleaceae</taxon>
        <taxon>Rubritalea</taxon>
    </lineage>
</organism>